<proteinExistence type="predicted"/>
<dbReference type="Proteomes" id="UP000177870">
    <property type="component" value="Chromosome"/>
</dbReference>
<feature type="transmembrane region" description="Helical" evidence="1">
    <location>
        <begin position="31"/>
        <end position="50"/>
    </location>
</feature>
<sequence>MNGKKDGFLSGLQILVFFILALALLGYDIQFSLLFGAIGALAGGLIVDWWHHPEKPRDLQPEQSEYSEELSSDLTGIRLAVQERKVREKRRSEGSLNPISRFFRR</sequence>
<feature type="transmembrane region" description="Helical" evidence="1">
    <location>
        <begin position="7"/>
        <end position="25"/>
    </location>
</feature>
<dbReference type="RefSeq" id="WP_070393316.1">
    <property type="nucleotide sequence ID" value="NZ_CP017599.1"/>
</dbReference>
<keyword evidence="1" id="KW-0812">Transmembrane</keyword>
<dbReference type="EMBL" id="CP017599">
    <property type="protein sequence ID" value="AOX00865.1"/>
    <property type="molecule type" value="Genomic_DNA"/>
</dbReference>
<reference evidence="3" key="1">
    <citation type="submission" date="2016-10" db="EMBL/GenBank/DDBJ databases">
        <title>Comparative genomics uncovers the prolific and rare metabolic potential of the cyanobacterial genus Moorea.</title>
        <authorList>
            <person name="Leao T."/>
            <person name="Castelao G."/>
            <person name="Korobeynikov A."/>
            <person name="Monroe E.A."/>
            <person name="Podell S."/>
            <person name="Glukhov E."/>
            <person name="Allen E."/>
            <person name="Gerwick W.H."/>
            <person name="Gerwick L."/>
        </authorList>
    </citation>
    <scope>NUCLEOTIDE SEQUENCE [LARGE SCALE GENOMIC DNA]</scope>
    <source>
        <strain evidence="3">PAL-8-15-08-1</strain>
    </source>
</reference>
<dbReference type="KEGG" id="mpro:BJP34_16705"/>
<dbReference type="STRING" id="1458985.BJP34_16705"/>
<dbReference type="AlphaFoldDB" id="A0A1D8TTG4"/>
<accession>A0A1D8TTG4</accession>
<gene>
    <name evidence="2" type="ORF">BJP34_16705</name>
</gene>
<dbReference type="OrthoDB" id="9927606at2"/>
<keyword evidence="1" id="KW-0472">Membrane</keyword>
<evidence type="ECO:0000313" key="3">
    <source>
        <dbReference type="Proteomes" id="UP000177870"/>
    </source>
</evidence>
<keyword evidence="1" id="KW-1133">Transmembrane helix</keyword>
<evidence type="ECO:0000256" key="1">
    <source>
        <dbReference type="SAM" id="Phobius"/>
    </source>
</evidence>
<protein>
    <submittedName>
        <fullName evidence="2">Uncharacterized protein</fullName>
    </submittedName>
</protein>
<organism evidence="2 3">
    <name type="scientific">Moorena producens PAL-8-15-08-1</name>
    <dbReference type="NCBI Taxonomy" id="1458985"/>
    <lineage>
        <taxon>Bacteria</taxon>
        <taxon>Bacillati</taxon>
        <taxon>Cyanobacteriota</taxon>
        <taxon>Cyanophyceae</taxon>
        <taxon>Coleofasciculales</taxon>
        <taxon>Coleofasciculaceae</taxon>
        <taxon>Moorena</taxon>
    </lineage>
</organism>
<name>A0A1D8TTG4_9CYAN</name>
<evidence type="ECO:0000313" key="2">
    <source>
        <dbReference type="EMBL" id="AOX00865.1"/>
    </source>
</evidence>